<dbReference type="Proteomes" id="UP000287872">
    <property type="component" value="Unassembled WGS sequence"/>
</dbReference>
<dbReference type="AlphaFoldDB" id="A0A401UT04"/>
<proteinExistence type="predicted"/>
<reference evidence="3 4" key="1">
    <citation type="submission" date="2018-11" db="EMBL/GenBank/DDBJ databases">
        <title>Genome sequencing and assembly of Clostridium tagluense strain A121.</title>
        <authorList>
            <person name="Murakami T."/>
            <person name="Segawa T."/>
            <person name="Shcherbakova V.A."/>
            <person name="Mori H."/>
            <person name="Yoshimura Y."/>
        </authorList>
    </citation>
    <scope>NUCLEOTIDE SEQUENCE [LARGE SCALE GENOMIC DNA]</scope>
    <source>
        <strain evidence="3 4">A121</strain>
    </source>
</reference>
<keyword evidence="1" id="KW-0812">Transmembrane</keyword>
<dbReference type="RefSeq" id="WP_125005572.1">
    <property type="nucleotide sequence ID" value="NZ_BHYK01000039.1"/>
</dbReference>
<feature type="domain" description="Putative host cell surface-exposed lipoprotein Ltp-like HTH region" evidence="2">
    <location>
        <begin position="141"/>
        <end position="188"/>
    </location>
</feature>
<feature type="domain" description="Putative host cell surface-exposed lipoprotein Ltp-like HTH region" evidence="2">
    <location>
        <begin position="92"/>
        <end position="138"/>
    </location>
</feature>
<dbReference type="Pfam" id="PF07553">
    <property type="entry name" value="Lipoprotein_Ltp"/>
    <property type="match status" value="2"/>
</dbReference>
<organism evidence="3 4">
    <name type="scientific">Clostridium tagluense</name>
    <dbReference type="NCBI Taxonomy" id="360422"/>
    <lineage>
        <taxon>Bacteria</taxon>
        <taxon>Bacillati</taxon>
        <taxon>Bacillota</taxon>
        <taxon>Clostridia</taxon>
        <taxon>Eubacteriales</taxon>
        <taxon>Clostridiaceae</taxon>
        <taxon>Clostridium</taxon>
    </lineage>
</organism>
<protein>
    <recommendedName>
        <fullName evidence="2">Putative host cell surface-exposed lipoprotein Ltp-like HTH region domain-containing protein</fullName>
    </recommendedName>
</protein>
<dbReference type="InterPro" id="IPR011434">
    <property type="entry name" value="Ltp-like_HTH"/>
</dbReference>
<evidence type="ECO:0000256" key="1">
    <source>
        <dbReference type="SAM" id="Phobius"/>
    </source>
</evidence>
<dbReference type="InterPro" id="IPR036388">
    <property type="entry name" value="WH-like_DNA-bd_sf"/>
</dbReference>
<comment type="caution">
    <text evidence="3">The sequence shown here is derived from an EMBL/GenBank/DDBJ whole genome shotgun (WGS) entry which is preliminary data.</text>
</comment>
<dbReference type="OrthoDB" id="1669102at2"/>
<keyword evidence="1" id="KW-1133">Transmembrane helix</keyword>
<accession>A0A401UT04</accession>
<name>A0A401UT04_9CLOT</name>
<dbReference type="Gene3D" id="1.10.10.10">
    <property type="entry name" value="Winged helix-like DNA-binding domain superfamily/Winged helix DNA-binding domain"/>
    <property type="match status" value="2"/>
</dbReference>
<evidence type="ECO:0000313" key="3">
    <source>
        <dbReference type="EMBL" id="GCD12685.1"/>
    </source>
</evidence>
<keyword evidence="4" id="KW-1185">Reference proteome</keyword>
<gene>
    <name evidence="3" type="ORF">Ctaglu_43080</name>
</gene>
<sequence length="189" mass="20711">MSKMVNCKACSKEIAKGVNKCVHCGKDQRNFFMKHKLLTAVLAVVVLVGIGSGMGGDKEAAKETSTKPVATDVVKKDTPKVEEKKEETVPTEYISALAKAESYGNMMNMSKAGIYDQLISENGEKFSKEAAKYAIDNVKVDWKENALKKAQAYQKDMSMSPSAVYDQLISPHGEKFTAAEAQYAKDNLK</sequence>
<keyword evidence="1" id="KW-0472">Membrane</keyword>
<evidence type="ECO:0000313" key="4">
    <source>
        <dbReference type="Proteomes" id="UP000287872"/>
    </source>
</evidence>
<dbReference type="EMBL" id="BHYK01000039">
    <property type="protein sequence ID" value="GCD12685.1"/>
    <property type="molecule type" value="Genomic_DNA"/>
</dbReference>
<evidence type="ECO:0000259" key="2">
    <source>
        <dbReference type="Pfam" id="PF07553"/>
    </source>
</evidence>
<feature type="transmembrane region" description="Helical" evidence="1">
    <location>
        <begin position="37"/>
        <end position="56"/>
    </location>
</feature>